<organism evidence="1 2">
    <name type="scientific">Stieleria bergensis</name>
    <dbReference type="NCBI Taxonomy" id="2528025"/>
    <lineage>
        <taxon>Bacteria</taxon>
        <taxon>Pseudomonadati</taxon>
        <taxon>Planctomycetota</taxon>
        <taxon>Planctomycetia</taxon>
        <taxon>Pirellulales</taxon>
        <taxon>Pirellulaceae</taxon>
        <taxon>Stieleria</taxon>
    </lineage>
</organism>
<gene>
    <name evidence="1" type="ORF">SV7mr_10190</name>
</gene>
<sequence length="37" mass="3844">MIAGPGDGGRDLEFKPALNCKLTVGSQDQCNVFGFAS</sequence>
<dbReference type="Proteomes" id="UP000315003">
    <property type="component" value="Chromosome"/>
</dbReference>
<reference evidence="1 2" key="1">
    <citation type="submission" date="2019-02" db="EMBL/GenBank/DDBJ databases">
        <title>Deep-cultivation of Planctomycetes and their phenomic and genomic characterization uncovers novel biology.</title>
        <authorList>
            <person name="Wiegand S."/>
            <person name="Jogler M."/>
            <person name="Boedeker C."/>
            <person name="Pinto D."/>
            <person name="Vollmers J."/>
            <person name="Rivas-Marin E."/>
            <person name="Kohn T."/>
            <person name="Peeters S.H."/>
            <person name="Heuer A."/>
            <person name="Rast P."/>
            <person name="Oberbeckmann S."/>
            <person name="Bunk B."/>
            <person name="Jeske O."/>
            <person name="Meyerdierks A."/>
            <person name="Storesund J.E."/>
            <person name="Kallscheuer N."/>
            <person name="Luecker S."/>
            <person name="Lage O.M."/>
            <person name="Pohl T."/>
            <person name="Merkel B.J."/>
            <person name="Hornburger P."/>
            <person name="Mueller R.-W."/>
            <person name="Bruemmer F."/>
            <person name="Labrenz M."/>
            <person name="Spormann A.M."/>
            <person name="Op den Camp H."/>
            <person name="Overmann J."/>
            <person name="Amann R."/>
            <person name="Jetten M.S.M."/>
            <person name="Mascher T."/>
            <person name="Medema M.H."/>
            <person name="Devos D.P."/>
            <person name="Kaster A.-K."/>
            <person name="Ovreas L."/>
            <person name="Rohde M."/>
            <person name="Galperin M.Y."/>
            <person name="Jogler C."/>
        </authorList>
    </citation>
    <scope>NUCLEOTIDE SEQUENCE [LARGE SCALE GENOMIC DNA]</scope>
    <source>
        <strain evidence="1 2">SV_7m_r</strain>
    </source>
</reference>
<name>A0A517SQX2_9BACT</name>
<evidence type="ECO:0000313" key="2">
    <source>
        <dbReference type="Proteomes" id="UP000315003"/>
    </source>
</evidence>
<dbReference type="EMBL" id="CP036272">
    <property type="protein sequence ID" value="QDT58526.1"/>
    <property type="molecule type" value="Genomic_DNA"/>
</dbReference>
<evidence type="ECO:0000313" key="1">
    <source>
        <dbReference type="EMBL" id="QDT58526.1"/>
    </source>
</evidence>
<dbReference type="AlphaFoldDB" id="A0A517SQX2"/>
<keyword evidence="2" id="KW-1185">Reference proteome</keyword>
<accession>A0A517SQX2</accession>
<proteinExistence type="predicted"/>
<protein>
    <submittedName>
        <fullName evidence="1">Uncharacterized protein</fullName>
    </submittedName>
</protein>